<dbReference type="EMBL" id="SJDL01000023">
    <property type="protein sequence ID" value="TBW54325.1"/>
    <property type="molecule type" value="Genomic_DNA"/>
</dbReference>
<protein>
    <recommendedName>
        <fullName evidence="4">Coiled coil domain-containing protein</fullName>
    </recommendedName>
</protein>
<evidence type="ECO:0000313" key="2">
    <source>
        <dbReference type="EMBL" id="TBW54325.1"/>
    </source>
</evidence>
<sequence length="94" mass="10930">MSLKDSLMTKLETQTEYWSKQIDSLRAEADEKMAKAKDEEAEAQIQDDFAKRIQELEDNVESARQKMGELREAGEDHLSDLKKRVEEWLPSNTN</sequence>
<name>A0ABY1ZK53_9GAMM</name>
<dbReference type="RefSeq" id="WP_131482608.1">
    <property type="nucleotide sequence ID" value="NZ_SJDL01000023.1"/>
</dbReference>
<evidence type="ECO:0000313" key="3">
    <source>
        <dbReference type="Proteomes" id="UP000313645"/>
    </source>
</evidence>
<keyword evidence="3" id="KW-1185">Reference proteome</keyword>
<proteinExistence type="predicted"/>
<dbReference type="Proteomes" id="UP000313645">
    <property type="component" value="Unassembled WGS sequence"/>
</dbReference>
<evidence type="ECO:0000256" key="1">
    <source>
        <dbReference type="SAM" id="Coils"/>
    </source>
</evidence>
<feature type="coiled-coil region" evidence="1">
    <location>
        <begin position="22"/>
        <end position="73"/>
    </location>
</feature>
<gene>
    <name evidence="2" type="ORF">EZI54_14530</name>
</gene>
<comment type="caution">
    <text evidence="2">The sequence shown here is derived from an EMBL/GenBank/DDBJ whole genome shotgun (WGS) entry which is preliminary data.</text>
</comment>
<organism evidence="2 3">
    <name type="scientific">Marinobacter halodurans</name>
    <dbReference type="NCBI Taxonomy" id="2528979"/>
    <lineage>
        <taxon>Bacteria</taxon>
        <taxon>Pseudomonadati</taxon>
        <taxon>Pseudomonadota</taxon>
        <taxon>Gammaproteobacteria</taxon>
        <taxon>Pseudomonadales</taxon>
        <taxon>Marinobacteraceae</taxon>
        <taxon>Marinobacter</taxon>
    </lineage>
</organism>
<keyword evidence="1" id="KW-0175">Coiled coil</keyword>
<evidence type="ECO:0008006" key="4">
    <source>
        <dbReference type="Google" id="ProtNLM"/>
    </source>
</evidence>
<reference evidence="2 3" key="1">
    <citation type="submission" date="2019-02" db="EMBL/GenBank/DDBJ databases">
        <title>Marinobacter halodurans sp. nov., a marine bacterium isolated from sea tidal flat.</title>
        <authorList>
            <person name="Yoo Y."/>
            <person name="Lee D.W."/>
            <person name="Kim B.S."/>
            <person name="Kim J.-J."/>
        </authorList>
    </citation>
    <scope>NUCLEOTIDE SEQUENCE [LARGE SCALE GENOMIC DNA]</scope>
    <source>
        <strain evidence="2 3">YJ-S3-2</strain>
    </source>
</reference>
<accession>A0ABY1ZK53</accession>